<gene>
    <name evidence="1" type="ORF">AO501_02485</name>
</gene>
<protein>
    <recommendedName>
        <fullName evidence="3">DUF2505 domain-containing protein</fullName>
    </recommendedName>
</protein>
<dbReference type="AlphaFoldDB" id="A0A0Q2QEP6"/>
<dbReference type="RefSeq" id="WP_055578707.1">
    <property type="nucleotide sequence ID" value="NZ_LKTM01000223.1"/>
</dbReference>
<dbReference type="InterPro" id="IPR019639">
    <property type="entry name" value="DUF2505"/>
</dbReference>
<dbReference type="STRING" id="1778.A9W97_21170"/>
<evidence type="ECO:0008006" key="3">
    <source>
        <dbReference type="Google" id="ProtNLM"/>
    </source>
</evidence>
<evidence type="ECO:0000313" key="2">
    <source>
        <dbReference type="Proteomes" id="UP000051677"/>
    </source>
</evidence>
<accession>A0A0Q2QEP6</accession>
<dbReference type="EMBL" id="LKTM01000223">
    <property type="protein sequence ID" value="KQH78245.1"/>
    <property type="molecule type" value="Genomic_DNA"/>
</dbReference>
<organism evidence="1 2">
    <name type="scientific">Mycobacterium gordonae</name>
    <dbReference type="NCBI Taxonomy" id="1778"/>
    <lineage>
        <taxon>Bacteria</taxon>
        <taxon>Bacillati</taxon>
        <taxon>Actinomycetota</taxon>
        <taxon>Actinomycetes</taxon>
        <taxon>Mycobacteriales</taxon>
        <taxon>Mycobacteriaceae</taxon>
        <taxon>Mycobacterium</taxon>
    </lineage>
</organism>
<comment type="caution">
    <text evidence="1">The sequence shown here is derived from an EMBL/GenBank/DDBJ whole genome shotgun (WGS) entry which is preliminary data.</text>
</comment>
<evidence type="ECO:0000313" key="1">
    <source>
        <dbReference type="EMBL" id="KQH78245.1"/>
    </source>
</evidence>
<name>A0A0Q2QEP6_MYCGO</name>
<dbReference type="Proteomes" id="UP000051677">
    <property type="component" value="Unassembled WGS sequence"/>
</dbReference>
<sequence length="183" mass="19785">MPRSFDVSADYEGTVRDVHQAFHDLAYWEARLAETPVDVASLESMRIGGESGDDGTIEVITHQTMLSQNLPALVTQLHRGDLCVRREETWGPIRDGIATASVAGSIVGAPVNLWGTAMLQPVAESGCARMTLQLTIQVRVPFIGGKLERIIGNELGQLVAIEQRFTTQWLNNEGGSAARNGTG</sequence>
<dbReference type="Pfam" id="PF10698">
    <property type="entry name" value="DUF2505"/>
    <property type="match status" value="1"/>
</dbReference>
<dbReference type="OrthoDB" id="5178774at2"/>
<proteinExistence type="predicted"/>
<reference evidence="1 2" key="1">
    <citation type="submission" date="2015-10" db="EMBL/GenBank/DDBJ databases">
        <title>Mycobacterium gordonae draft genome assembly.</title>
        <authorList>
            <person name="Ustinova V."/>
            <person name="Smirnova T."/>
            <person name="Blagodatskikh K."/>
            <person name="Varlamov D."/>
            <person name="Larionova E."/>
            <person name="Chernousova L."/>
        </authorList>
    </citation>
    <scope>NUCLEOTIDE SEQUENCE [LARGE SCALE GENOMIC DNA]</scope>
    <source>
        <strain evidence="1 2">CTRI 14-8773</strain>
    </source>
</reference>